<dbReference type="Gene3D" id="3.40.50.150">
    <property type="entry name" value="Vaccinia Virus protein VP39"/>
    <property type="match status" value="1"/>
</dbReference>
<dbReference type="Pfam" id="PF01170">
    <property type="entry name" value="UPF0020"/>
    <property type="match status" value="1"/>
</dbReference>
<accession>A0ABS4NSS1</accession>
<organism evidence="2 3">
    <name type="scientific">Paenibacillus silagei</name>
    <dbReference type="NCBI Taxonomy" id="1670801"/>
    <lineage>
        <taxon>Bacteria</taxon>
        <taxon>Bacillati</taxon>
        <taxon>Bacillota</taxon>
        <taxon>Bacilli</taxon>
        <taxon>Bacillales</taxon>
        <taxon>Paenibacillaceae</taxon>
        <taxon>Paenibacillus</taxon>
    </lineage>
</organism>
<dbReference type="InterPro" id="IPR000241">
    <property type="entry name" value="RlmKL-like_Mtase"/>
</dbReference>
<dbReference type="EMBL" id="JAGGLV010000010">
    <property type="protein sequence ID" value="MBP2113105.1"/>
    <property type="molecule type" value="Genomic_DNA"/>
</dbReference>
<proteinExistence type="predicted"/>
<dbReference type="CDD" id="cd02440">
    <property type="entry name" value="AdoMet_MTases"/>
    <property type="match status" value="1"/>
</dbReference>
<evidence type="ECO:0000259" key="1">
    <source>
        <dbReference type="Pfam" id="PF01170"/>
    </source>
</evidence>
<protein>
    <submittedName>
        <fullName evidence="2">tRNA G10 N-methylase Trm11</fullName>
    </submittedName>
</protein>
<sequence length="320" mass="35656">MSTNMPASVEPIYIYTYAHSPDETSLCGMELRCLFGREIPPAIFASGVEADVSRSPFIKERIDVMYEGDTLPEIYKQTEQVELGGRSFKVIFVKTNDLAPEHKIEYGERRVIEREIGLRIEGEADVNHPELVYGIVTLGGRWYFGSYHKNNATWFRQMHKPRSYSIALSTRVARAAVNMAVPRIPGVKLIDPCCGIGTVMVEALSMGIDVVGRDINPLIAAGARTNIAHFGFESVVTLGDIADIQEHFDAAIVDMPYNLYSRITPEEQFAILSHTRRIADRVVIVAIEAVDEMIAAAGFTIIDRCVARKGAFSRHLMLCE</sequence>
<keyword evidence="3" id="KW-1185">Reference proteome</keyword>
<evidence type="ECO:0000313" key="3">
    <source>
        <dbReference type="Proteomes" id="UP000773462"/>
    </source>
</evidence>
<feature type="domain" description="Ribosomal RNA large subunit methyltransferase K/L-like methyltransferase" evidence="1">
    <location>
        <begin position="166"/>
        <end position="258"/>
    </location>
</feature>
<name>A0ABS4NSS1_9BACL</name>
<dbReference type="InterPro" id="IPR029063">
    <property type="entry name" value="SAM-dependent_MTases_sf"/>
</dbReference>
<dbReference type="Proteomes" id="UP000773462">
    <property type="component" value="Unassembled WGS sequence"/>
</dbReference>
<gene>
    <name evidence="2" type="ORF">J2Z70_003264</name>
</gene>
<reference evidence="2 3" key="1">
    <citation type="submission" date="2021-03" db="EMBL/GenBank/DDBJ databases">
        <title>Genomic Encyclopedia of Type Strains, Phase IV (KMG-IV): sequencing the most valuable type-strain genomes for metagenomic binning, comparative biology and taxonomic classification.</title>
        <authorList>
            <person name="Goeker M."/>
        </authorList>
    </citation>
    <scope>NUCLEOTIDE SEQUENCE [LARGE SCALE GENOMIC DNA]</scope>
    <source>
        <strain evidence="2 3">DSM 101953</strain>
    </source>
</reference>
<dbReference type="PANTHER" id="PTHR14911:SF13">
    <property type="entry name" value="TRNA (GUANINE(6)-N2)-METHYLTRANSFERASE THUMP3"/>
    <property type="match status" value="1"/>
</dbReference>
<dbReference type="SUPFAM" id="SSF53335">
    <property type="entry name" value="S-adenosyl-L-methionine-dependent methyltransferases"/>
    <property type="match status" value="1"/>
</dbReference>
<comment type="caution">
    <text evidence="2">The sequence shown here is derived from an EMBL/GenBank/DDBJ whole genome shotgun (WGS) entry which is preliminary data.</text>
</comment>
<dbReference type="PANTHER" id="PTHR14911">
    <property type="entry name" value="THUMP DOMAIN-CONTAINING"/>
    <property type="match status" value="1"/>
</dbReference>
<evidence type="ECO:0000313" key="2">
    <source>
        <dbReference type="EMBL" id="MBP2113105.1"/>
    </source>
</evidence>